<feature type="transmembrane region" description="Helical" evidence="1">
    <location>
        <begin position="261"/>
        <end position="281"/>
    </location>
</feature>
<keyword evidence="1" id="KW-0812">Transmembrane</keyword>
<feature type="transmembrane region" description="Helical" evidence="1">
    <location>
        <begin position="160"/>
        <end position="176"/>
    </location>
</feature>
<protein>
    <submittedName>
        <fullName evidence="2">DUF6056 family protein</fullName>
    </submittedName>
</protein>
<evidence type="ECO:0000313" key="3">
    <source>
        <dbReference type="Proteomes" id="UP001596110"/>
    </source>
</evidence>
<organism evidence="2 3">
    <name type="scientific">Streptococcus caledonicus</name>
    <dbReference type="NCBI Taxonomy" id="2614158"/>
    <lineage>
        <taxon>Bacteria</taxon>
        <taxon>Bacillati</taxon>
        <taxon>Bacillota</taxon>
        <taxon>Bacilli</taxon>
        <taxon>Lactobacillales</taxon>
        <taxon>Streptococcaceae</taxon>
        <taxon>Streptococcus</taxon>
    </lineage>
</organism>
<accession>A0ABW0UG91</accession>
<evidence type="ECO:0000313" key="2">
    <source>
        <dbReference type="EMBL" id="MFC5630946.1"/>
    </source>
</evidence>
<sequence>MKALINNRLRKENIPFLLLFIAYLVIFFSVKIANDDAALMGEYQNLTWADHWELILKDYYLWSSRVLVNFVIHYLLGKPTIVFTMINAFVGLALAKAFSKLFGYDNVFINIFIIGMILIYPIEYLGSAGWLVTFMTYFWPMAAGFIALVPIRKIQDVERFKWWQFFIYGITLIYAANEELELVVLLFVYLVFLIYFLLSKKNHLFMWVQLALLVLSLIFTVTAPGNGNRSGSETFHWFPTYNMLDTVDKLDIGFFSTMQNVIFENHLFMLVITSMMFYIVYKKYTSIFLKGFATIPFVMILFFGLLKNVILIFFSNLNLLTVEIAPNGLFSITTNSLFSLAKYSLVALFAFCFMVTVFLCLEKLYPNLLAFSLLISGVASRVAMGFSPTIYASGFRTATPLYFSLIGIGILIYSYALKEKVITNKEAKLITITMLVISTLAGISSLLLTHT</sequence>
<feature type="transmembrane region" description="Helical" evidence="1">
    <location>
        <begin position="128"/>
        <end position="148"/>
    </location>
</feature>
<feature type="transmembrane region" description="Helical" evidence="1">
    <location>
        <begin position="182"/>
        <end position="198"/>
    </location>
</feature>
<feature type="transmembrane region" description="Helical" evidence="1">
    <location>
        <begin position="101"/>
        <end position="122"/>
    </location>
</feature>
<dbReference type="Proteomes" id="UP001596110">
    <property type="component" value="Unassembled WGS sequence"/>
</dbReference>
<feature type="transmembrane region" description="Helical" evidence="1">
    <location>
        <begin position="399"/>
        <end position="417"/>
    </location>
</feature>
<keyword evidence="3" id="KW-1185">Reference proteome</keyword>
<feature type="transmembrane region" description="Helical" evidence="1">
    <location>
        <begin position="340"/>
        <end position="361"/>
    </location>
</feature>
<keyword evidence="1" id="KW-1133">Transmembrane helix</keyword>
<name>A0ABW0UG91_9STRE</name>
<feature type="transmembrane region" description="Helical" evidence="1">
    <location>
        <begin position="71"/>
        <end position="94"/>
    </location>
</feature>
<feature type="transmembrane region" description="Helical" evidence="1">
    <location>
        <begin position="293"/>
        <end position="320"/>
    </location>
</feature>
<proteinExistence type="predicted"/>
<feature type="transmembrane region" description="Helical" evidence="1">
    <location>
        <begin position="429"/>
        <end position="448"/>
    </location>
</feature>
<evidence type="ECO:0000256" key="1">
    <source>
        <dbReference type="SAM" id="Phobius"/>
    </source>
</evidence>
<feature type="transmembrane region" description="Helical" evidence="1">
    <location>
        <begin position="368"/>
        <end position="387"/>
    </location>
</feature>
<dbReference type="Pfam" id="PF19528">
    <property type="entry name" value="DUF6056"/>
    <property type="match status" value="1"/>
</dbReference>
<comment type="caution">
    <text evidence="2">The sequence shown here is derived from an EMBL/GenBank/DDBJ whole genome shotgun (WGS) entry which is preliminary data.</text>
</comment>
<feature type="transmembrane region" description="Helical" evidence="1">
    <location>
        <begin position="12"/>
        <end position="33"/>
    </location>
</feature>
<gene>
    <name evidence="2" type="ORF">ACFPQ3_04910</name>
</gene>
<feature type="transmembrane region" description="Helical" evidence="1">
    <location>
        <begin position="205"/>
        <end position="223"/>
    </location>
</feature>
<dbReference type="InterPro" id="IPR045691">
    <property type="entry name" value="DUF6056"/>
</dbReference>
<dbReference type="EMBL" id="JBHSOJ010000016">
    <property type="protein sequence ID" value="MFC5630946.1"/>
    <property type="molecule type" value="Genomic_DNA"/>
</dbReference>
<keyword evidence="1" id="KW-0472">Membrane</keyword>
<reference evidence="3" key="1">
    <citation type="journal article" date="2019" name="Int. J. Syst. Evol. Microbiol.">
        <title>The Global Catalogue of Microorganisms (GCM) 10K type strain sequencing project: providing services to taxonomists for standard genome sequencing and annotation.</title>
        <authorList>
            <consortium name="The Broad Institute Genomics Platform"/>
            <consortium name="The Broad Institute Genome Sequencing Center for Infectious Disease"/>
            <person name="Wu L."/>
            <person name="Ma J."/>
        </authorList>
    </citation>
    <scope>NUCLEOTIDE SEQUENCE [LARGE SCALE GENOMIC DNA]</scope>
    <source>
        <strain evidence="3">DT43</strain>
    </source>
</reference>
<dbReference type="RefSeq" id="WP_156805462.1">
    <property type="nucleotide sequence ID" value="NZ_JBHSOJ010000016.1"/>
</dbReference>